<reference evidence="11" key="1">
    <citation type="submission" date="2017-03" db="EMBL/GenBank/DDBJ databases">
        <authorList>
            <person name="Sharma R."/>
            <person name="Thines M."/>
        </authorList>
    </citation>
    <scope>NUCLEOTIDE SEQUENCE [LARGE SCALE GENOMIC DNA]</scope>
</reference>
<feature type="region of interest" description="Disordered" evidence="8">
    <location>
        <begin position="206"/>
        <end position="319"/>
    </location>
</feature>
<dbReference type="EMBL" id="FWEW01000215">
    <property type="protein sequence ID" value="SLM34072.1"/>
    <property type="molecule type" value="Genomic_DNA"/>
</dbReference>
<keyword evidence="11" id="KW-1185">Reference proteome</keyword>
<dbReference type="SUPFAM" id="SSF47762">
    <property type="entry name" value="PAH2 domain"/>
    <property type="match status" value="3"/>
</dbReference>
<feature type="compositionally biased region" description="Low complexity" evidence="8">
    <location>
        <begin position="206"/>
        <end position="223"/>
    </location>
</feature>
<dbReference type="Pfam" id="PF02671">
    <property type="entry name" value="PAH"/>
    <property type="match status" value="3"/>
</dbReference>
<evidence type="ECO:0000313" key="11">
    <source>
        <dbReference type="Proteomes" id="UP000192927"/>
    </source>
</evidence>
<dbReference type="GO" id="GO:0000122">
    <property type="term" value="P:negative regulation of transcription by RNA polymerase II"/>
    <property type="evidence" value="ECO:0007669"/>
    <property type="project" value="TreeGrafter"/>
</dbReference>
<feature type="compositionally biased region" description="Low complexity" evidence="8">
    <location>
        <begin position="461"/>
        <end position="484"/>
    </location>
</feature>
<feature type="compositionally biased region" description="Polar residues" evidence="8">
    <location>
        <begin position="278"/>
        <end position="290"/>
    </location>
</feature>
<keyword evidence="3" id="KW-0677">Repeat</keyword>
<organism evidence="10 11">
    <name type="scientific">Lasallia pustulata</name>
    <dbReference type="NCBI Taxonomy" id="136370"/>
    <lineage>
        <taxon>Eukaryota</taxon>
        <taxon>Fungi</taxon>
        <taxon>Dikarya</taxon>
        <taxon>Ascomycota</taxon>
        <taxon>Pezizomycotina</taxon>
        <taxon>Lecanoromycetes</taxon>
        <taxon>OSLEUM clade</taxon>
        <taxon>Umbilicariomycetidae</taxon>
        <taxon>Umbilicariales</taxon>
        <taxon>Umbilicariaceae</taxon>
        <taxon>Lasallia</taxon>
    </lineage>
</organism>
<feature type="compositionally biased region" description="Basic and acidic residues" evidence="8">
    <location>
        <begin position="1381"/>
        <end position="1393"/>
    </location>
</feature>
<feature type="compositionally biased region" description="Polar residues" evidence="8">
    <location>
        <begin position="395"/>
        <end position="404"/>
    </location>
</feature>
<evidence type="ECO:0000256" key="6">
    <source>
        <dbReference type="ARBA" id="ARBA00023242"/>
    </source>
</evidence>
<dbReference type="FunFam" id="1.20.1160.11:FF:000002">
    <property type="entry name" value="Paired amphipathic helix protein SIN3"/>
    <property type="match status" value="1"/>
</dbReference>
<feature type="compositionally biased region" description="Polar residues" evidence="8">
    <location>
        <begin position="225"/>
        <end position="248"/>
    </location>
</feature>
<feature type="compositionally biased region" description="Basic and acidic residues" evidence="8">
    <location>
        <begin position="349"/>
        <end position="394"/>
    </location>
</feature>
<dbReference type="Gene3D" id="1.20.1160.11">
    <property type="entry name" value="Paired amphipathic helix"/>
    <property type="match status" value="3"/>
</dbReference>
<evidence type="ECO:0000256" key="5">
    <source>
        <dbReference type="ARBA" id="ARBA00023163"/>
    </source>
</evidence>
<keyword evidence="6 7" id="KW-0539">Nucleus</keyword>
<protein>
    <submittedName>
        <fullName evidence="10">Paired amphipathic helix</fullName>
    </submittedName>
</protein>
<dbReference type="Proteomes" id="UP000192927">
    <property type="component" value="Unassembled WGS sequence"/>
</dbReference>
<name>A0A1W5CTG2_9LECA</name>
<dbReference type="GO" id="GO:0010628">
    <property type="term" value="P:positive regulation of gene expression"/>
    <property type="evidence" value="ECO:0007669"/>
    <property type="project" value="UniProtKB-ARBA"/>
</dbReference>
<dbReference type="PROSITE" id="PS51477">
    <property type="entry name" value="PAH"/>
    <property type="match status" value="3"/>
</dbReference>
<dbReference type="GO" id="GO:0033698">
    <property type="term" value="C:Rpd3L complex"/>
    <property type="evidence" value="ECO:0007669"/>
    <property type="project" value="UniProtKB-ARBA"/>
</dbReference>
<dbReference type="PANTHER" id="PTHR12346:SF0">
    <property type="entry name" value="SIN3A, ISOFORM G"/>
    <property type="match status" value="1"/>
</dbReference>
<evidence type="ECO:0000313" key="10">
    <source>
        <dbReference type="EMBL" id="SLM34072.1"/>
    </source>
</evidence>
<dbReference type="InterPro" id="IPR003822">
    <property type="entry name" value="PAH"/>
</dbReference>
<feature type="compositionally biased region" description="Acidic residues" evidence="8">
    <location>
        <begin position="1823"/>
        <end position="1832"/>
    </location>
</feature>
<feature type="region of interest" description="Disordered" evidence="8">
    <location>
        <begin position="883"/>
        <end position="905"/>
    </location>
</feature>
<dbReference type="FunFam" id="1.20.1160.11:FF:000001">
    <property type="entry name" value="Paired amphipathic helix protein Sin3"/>
    <property type="match status" value="1"/>
</dbReference>
<dbReference type="SMART" id="SM00761">
    <property type="entry name" value="HDAC_interact"/>
    <property type="match status" value="1"/>
</dbReference>
<evidence type="ECO:0000256" key="7">
    <source>
        <dbReference type="PROSITE-ProRule" id="PRU00810"/>
    </source>
</evidence>
<dbReference type="FunFam" id="1.20.1160.11:FF:000003">
    <property type="entry name" value="Paired amphipathic helix SIN3-like protein"/>
    <property type="match status" value="1"/>
</dbReference>
<dbReference type="PANTHER" id="PTHR12346">
    <property type="entry name" value="SIN3B-RELATED"/>
    <property type="match status" value="1"/>
</dbReference>
<dbReference type="InterPro" id="IPR036600">
    <property type="entry name" value="PAH_sf"/>
</dbReference>
<dbReference type="Pfam" id="PF08295">
    <property type="entry name" value="Sin3_corepress"/>
    <property type="match status" value="1"/>
</dbReference>
<dbReference type="InterPro" id="IPR039774">
    <property type="entry name" value="Sin3-like"/>
</dbReference>
<sequence>MNEPNIALPPSNSADEPSEGAGGVRISDVIGKERAINIFAGFTRDIETTSRRLDDTAQNTTVIAPLNSEIQKLPRKPWEDPREYDALGATAYDGPEGEDRAHRNMRRFVEAHVIPVSPWKEGEKVESTGGGKVWWEGKDGKRIVQPGDIEVSSVASRVSNGERIHVGRSSNGSYSLKSGIANRAETSIRFISSTFALYLHKMNGPSSNGWPPSSGAGASALNAEQHAQAQQRALNSFGPSHPLQQGPPTQLGGPVLPPPSGPFYSTQPNGHALPNLAGLSQASPLQSARVPSSSQQQQSPPNIQHHHNQAPPPPQAQGYALPALGQAMQQQSPQAVMNAEREYREHELREMDNRERQRQQDAMLQREHELERERERELREQQQHEQHQPPHENHTGSIPLQQPVASRIPSTLHGPNGILSDLGPIAGPNPPSAPLGAPSGPGNVFGNNMQPGPEGAPRPFLQQQGQNIPPQQLLGFNGAGTSQQMQGGMAAMSQGQQPILNDALSYLDQVKVRFVDHPDVYNRFLDIMKDFKSQAIDTPGVIDRVSNLFTGHPELIQGFNTFLPPGYRIECGTRDNPNAIRVTTPMGTTVSQMPTVHDRQLGVPNGIHTADNMGSVVRQGLFENSSQPANGNWQQPQPAQITVTPERPFTPSGRSGPTSMFAQQPHTAPVHNAHYDTPEEQAAAANAAAIAHQQEQRGVSQLQNAVSVAANGVQGRHSVMQVSPGGGQGMQLGQAVAGLNHVGAGFPPGNQVGLEKRGPVEFNHAISYVNKIKNRFSSQPEIYKQFLEILQTYQRESKPIQDVYAQVTQLFSSAPDLLEDFKQFLPESAAQAKAQAAARQATEDAAMLSNVRGESNHIAGAQTMQAQTPRPEMKMPPVGNFAPPPSVGKENKKRRGGPGSQITGGAVSAMTLENGSVAVNQANRTGSVQVGNANKRTKVQPTKPPIPEVPALSPTLVPALPQPMPPSIPGSAGSAEEIAFFDRVKKFVANRQTFNEFLKLCNLFSQDLIDKNVLIHKSASFIGGNPDLMTWFKKFVRYDGRDEIIENKPKLATGKVVLSNCRGLGPSYRLLPKRERLRVCSGRDEMCMAVLNDEWASHPTWASEDSGFVAHRKNTFEEGLHRVEEERHDYDFNIEACLRTIQLFEPIVQQIKLMPEEERSTYVLPRGIGGQSETIYQRVIKKIYDRERGQKVIDDMFLRPTAVIPILLARLKQKVEEWKASQREWEKVWREQTQKMFWKSLDHQGINAKNVDKRQFQTKTIQTEIQAKYEEQKRQRTISWNNVPKYQFEYLLDDVDVIQDACHLLLSYLHHFHPGNAGDQSRLESFVKTFIPVFFDLDRETFERRMSDFSDASPPNEEVDDGSPNPEDSGVSRGRRALNTRKTDLLRGVLEKGKHGRSGRKGNDGSRESTPGVGSAMDEDMSMTYDTPNDHNMQVDPAEHRWMEHPVGGNGRNRQNPNEPFVRETFNLYCNLPIYCFFRTFQILCERLAHIKANERQVHDDVRRAKAPKAAHDLKMVDKLPSDFFADTTVHANYYQQVLRMCEDHLKGEIDINHLEETLRRFYLQNGWQLYTFDKMLGAIIRFALAILTNDNKEKSSDIVNLFYKDRKDDESTHRTELDYRKQVEKLVREGDVYRIAFTKATKRVTVQIFKKEDKTFEADELTGQSRWSYYVSTYIMRDQTEGVALSSIRWPFLKRNLPPPLETADDYNRIFTPQWNEDGLSIRISPSNYHITYDEGSKDWWVHDKQVRRRGLRAMDEVKEERRGKFQEKFVMNVQWMAGMSKDEVDRRNESFRKWVNEGPAAAAGEGEDGKAGDEKVQDANADADEVMAGT</sequence>
<feature type="compositionally biased region" description="Basic and acidic residues" evidence="8">
    <location>
        <begin position="1809"/>
        <end position="1819"/>
    </location>
</feature>
<evidence type="ECO:0000256" key="8">
    <source>
        <dbReference type="SAM" id="MobiDB-lite"/>
    </source>
</evidence>
<dbReference type="GO" id="GO:0003714">
    <property type="term" value="F:transcription corepressor activity"/>
    <property type="evidence" value="ECO:0007669"/>
    <property type="project" value="InterPro"/>
</dbReference>
<feature type="region of interest" description="Disordered" evidence="8">
    <location>
        <begin position="349"/>
        <end position="484"/>
    </location>
</feature>
<feature type="region of interest" description="Disordered" evidence="8">
    <location>
        <begin position="1792"/>
        <end position="1832"/>
    </location>
</feature>
<proteinExistence type="predicted"/>
<feature type="region of interest" description="Disordered" evidence="8">
    <location>
        <begin position="1347"/>
        <end position="1420"/>
    </location>
</feature>
<evidence type="ECO:0000259" key="9">
    <source>
        <dbReference type="SMART" id="SM00761"/>
    </source>
</evidence>
<dbReference type="InterPro" id="IPR031693">
    <property type="entry name" value="Sin3_C"/>
</dbReference>
<feature type="domain" description="Histone deacetylase interacting" evidence="9">
    <location>
        <begin position="1060"/>
        <end position="1161"/>
    </location>
</feature>
<keyword evidence="5" id="KW-0804">Transcription</keyword>
<evidence type="ECO:0000256" key="3">
    <source>
        <dbReference type="ARBA" id="ARBA00022737"/>
    </source>
</evidence>
<keyword evidence="4" id="KW-0805">Transcription regulation</keyword>
<comment type="subcellular location">
    <subcellularLocation>
        <location evidence="1 7">Nucleus</location>
    </subcellularLocation>
</comment>
<feature type="compositionally biased region" description="Low complexity" evidence="8">
    <location>
        <begin position="291"/>
        <end position="303"/>
    </location>
</feature>
<evidence type="ECO:0000256" key="1">
    <source>
        <dbReference type="ARBA" id="ARBA00004123"/>
    </source>
</evidence>
<evidence type="ECO:0000256" key="2">
    <source>
        <dbReference type="ARBA" id="ARBA00022491"/>
    </source>
</evidence>
<dbReference type="Pfam" id="PF16879">
    <property type="entry name" value="Sin3a_C"/>
    <property type="match status" value="1"/>
</dbReference>
<evidence type="ECO:0000256" key="4">
    <source>
        <dbReference type="ARBA" id="ARBA00023015"/>
    </source>
</evidence>
<feature type="region of interest" description="Disordered" evidence="8">
    <location>
        <begin position="1"/>
        <end position="26"/>
    </location>
</feature>
<keyword evidence="2" id="KW-0678">Repressor</keyword>
<dbReference type="InterPro" id="IPR013194">
    <property type="entry name" value="HDAC_interact_dom"/>
</dbReference>
<accession>A0A1W5CTG2</accession>